<dbReference type="EnsemblMetazoa" id="HelroT190797">
    <property type="protein sequence ID" value="HelroP190797"/>
    <property type="gene ID" value="HelroG190797"/>
</dbReference>
<protein>
    <submittedName>
        <fullName evidence="2 3">Uncharacterized protein</fullName>
    </submittedName>
</protein>
<proteinExistence type="predicted"/>
<reference evidence="2 4" key="2">
    <citation type="journal article" date="2013" name="Nature">
        <title>Insights into bilaterian evolution from three spiralian genomes.</title>
        <authorList>
            <person name="Simakov O."/>
            <person name="Marletaz F."/>
            <person name="Cho S.J."/>
            <person name="Edsinger-Gonzales E."/>
            <person name="Havlak P."/>
            <person name="Hellsten U."/>
            <person name="Kuo D.H."/>
            <person name="Larsson T."/>
            <person name="Lv J."/>
            <person name="Arendt D."/>
            <person name="Savage R."/>
            <person name="Osoegawa K."/>
            <person name="de Jong P."/>
            <person name="Grimwood J."/>
            <person name="Chapman J.A."/>
            <person name="Shapiro H."/>
            <person name="Aerts A."/>
            <person name="Otillar R.P."/>
            <person name="Terry A.Y."/>
            <person name="Boore J.L."/>
            <person name="Grigoriev I.V."/>
            <person name="Lindberg D.R."/>
            <person name="Seaver E.C."/>
            <person name="Weisblat D.A."/>
            <person name="Putnam N.H."/>
            <person name="Rokhsar D.S."/>
        </authorList>
    </citation>
    <scope>NUCLEOTIDE SEQUENCE</scope>
</reference>
<sequence length="433" mass="49158">MPGLKPALKDLEKITFVVDTSYSKNHDINNNNNNNDSNSNNNKINNFSLPNRHEHTNGDRHLVNKNKRNPLYDVRGDCGVPIIFVEKLPNTELEVEPSSSLLLSSLSSLKSSLSLSSSSSSSSKISSSSPRASCAVVPPPLLKAFRSDCNDCNSDKCNDNGNDINLNYNRRRLHHSHGIHINNDVKDEEVFGYADMASDKNKIITKVTIDGCDNGEDDDDDDDDDEEEDDEKYDDDDDDEEEDDEKFDDDHDDISEIKESDADSSFSDQNIDKFISEKCNHIVGDNVQRQLLKEPLKFNSPQNRSFKEVTKNNKIFFNDCNHNNTSNNINCNNDNCNNSVNINNTNNRDFSSKHFKNNLPVANNAFNINNINKQSEDKCHNKKRNFFYGEDNHSNHSGYDIYEDDRSEDDENDSNDTNCDVKINDGYHDMKSI</sequence>
<feature type="compositionally biased region" description="Acidic residues" evidence="1">
    <location>
        <begin position="401"/>
        <end position="414"/>
    </location>
</feature>
<feature type="compositionally biased region" description="Acidic residues" evidence="1">
    <location>
        <begin position="213"/>
        <end position="253"/>
    </location>
</feature>
<evidence type="ECO:0000313" key="4">
    <source>
        <dbReference type="Proteomes" id="UP000015101"/>
    </source>
</evidence>
<dbReference type="KEGG" id="hro:HELRODRAFT_190797"/>
<dbReference type="RefSeq" id="XP_009013656.1">
    <property type="nucleotide sequence ID" value="XM_009015408.1"/>
</dbReference>
<dbReference type="HOGENOM" id="CLU_633529_0_0_1"/>
<name>T1FSA9_HELRO</name>
<dbReference type="EMBL" id="AMQM01003312">
    <property type="status" value="NOT_ANNOTATED_CDS"/>
    <property type="molecule type" value="Genomic_DNA"/>
</dbReference>
<evidence type="ECO:0000256" key="1">
    <source>
        <dbReference type="SAM" id="MobiDB-lite"/>
    </source>
</evidence>
<feature type="region of interest" description="Disordered" evidence="1">
    <location>
        <begin position="23"/>
        <end position="64"/>
    </location>
</feature>
<evidence type="ECO:0000313" key="2">
    <source>
        <dbReference type="EMBL" id="ESO07867.1"/>
    </source>
</evidence>
<reference evidence="4" key="1">
    <citation type="submission" date="2012-12" db="EMBL/GenBank/DDBJ databases">
        <authorList>
            <person name="Hellsten U."/>
            <person name="Grimwood J."/>
            <person name="Chapman J.A."/>
            <person name="Shapiro H."/>
            <person name="Aerts A."/>
            <person name="Otillar R.P."/>
            <person name="Terry A.Y."/>
            <person name="Boore J.L."/>
            <person name="Simakov O."/>
            <person name="Marletaz F."/>
            <person name="Cho S.-J."/>
            <person name="Edsinger-Gonzales E."/>
            <person name="Havlak P."/>
            <person name="Kuo D.-H."/>
            <person name="Larsson T."/>
            <person name="Lv J."/>
            <person name="Arendt D."/>
            <person name="Savage R."/>
            <person name="Osoegawa K."/>
            <person name="de Jong P."/>
            <person name="Lindberg D.R."/>
            <person name="Seaver E.C."/>
            <person name="Weisblat D.A."/>
            <person name="Putnam N.H."/>
            <person name="Grigoriev I.V."/>
            <person name="Rokhsar D.S."/>
        </authorList>
    </citation>
    <scope>NUCLEOTIDE SEQUENCE</scope>
</reference>
<evidence type="ECO:0000313" key="3">
    <source>
        <dbReference type="EnsemblMetazoa" id="HelroP190797"/>
    </source>
</evidence>
<feature type="region of interest" description="Disordered" evidence="1">
    <location>
        <begin position="397"/>
        <end position="421"/>
    </location>
</feature>
<feature type="compositionally biased region" description="Basic and acidic residues" evidence="1">
    <location>
        <begin position="51"/>
        <end position="62"/>
    </location>
</feature>
<dbReference type="AlphaFoldDB" id="T1FSA9"/>
<gene>
    <name evidence="3" type="primary">20211706</name>
    <name evidence="2" type="ORF">HELRODRAFT_190797</name>
</gene>
<feature type="compositionally biased region" description="Low complexity" evidence="1">
    <location>
        <begin position="28"/>
        <end position="46"/>
    </location>
</feature>
<keyword evidence="4" id="KW-1185">Reference proteome</keyword>
<dbReference type="CTD" id="20211706"/>
<organism evidence="3 4">
    <name type="scientific">Helobdella robusta</name>
    <name type="common">Californian leech</name>
    <dbReference type="NCBI Taxonomy" id="6412"/>
    <lineage>
        <taxon>Eukaryota</taxon>
        <taxon>Metazoa</taxon>
        <taxon>Spiralia</taxon>
        <taxon>Lophotrochozoa</taxon>
        <taxon>Annelida</taxon>
        <taxon>Clitellata</taxon>
        <taxon>Hirudinea</taxon>
        <taxon>Rhynchobdellida</taxon>
        <taxon>Glossiphoniidae</taxon>
        <taxon>Helobdella</taxon>
    </lineage>
</organism>
<dbReference type="InParanoid" id="T1FSA9"/>
<dbReference type="Proteomes" id="UP000015101">
    <property type="component" value="Unassembled WGS sequence"/>
</dbReference>
<reference evidence="3" key="3">
    <citation type="submission" date="2015-06" db="UniProtKB">
        <authorList>
            <consortium name="EnsemblMetazoa"/>
        </authorList>
    </citation>
    <scope>IDENTIFICATION</scope>
</reference>
<dbReference type="EMBL" id="KB096134">
    <property type="protein sequence ID" value="ESO07867.1"/>
    <property type="molecule type" value="Genomic_DNA"/>
</dbReference>
<feature type="region of interest" description="Disordered" evidence="1">
    <location>
        <begin position="209"/>
        <end position="266"/>
    </location>
</feature>
<dbReference type="GeneID" id="20211706"/>
<accession>T1FSA9</accession>